<accession>A0A0Q3M9E0</accession>
<name>A0A0Q3M9E0_AMAAE</name>
<dbReference type="PRINTS" id="PR00255">
    <property type="entry name" value="NATPEPTIDER"/>
</dbReference>
<dbReference type="PANTHER" id="PTHR44755">
    <property type="entry name" value="NATRIURETIC PEPTIDE RECEPTOR 3-RELATED"/>
    <property type="match status" value="1"/>
</dbReference>
<dbReference type="OrthoDB" id="10065302at2759"/>
<keyword evidence="6 10" id="KW-0675">Receptor</keyword>
<evidence type="ECO:0000256" key="5">
    <source>
        <dbReference type="ARBA" id="ARBA00023136"/>
    </source>
</evidence>
<keyword evidence="7" id="KW-0325">Glycoprotein</keyword>
<dbReference type="STRING" id="12930.A0A0Q3M9E0"/>
<feature type="transmembrane region" description="Helical" evidence="8">
    <location>
        <begin position="388"/>
        <end position="409"/>
    </location>
</feature>
<dbReference type="Pfam" id="PF01094">
    <property type="entry name" value="ANF_receptor"/>
    <property type="match status" value="1"/>
</dbReference>
<evidence type="ECO:0000313" key="11">
    <source>
        <dbReference type="Proteomes" id="UP000051836"/>
    </source>
</evidence>
<comment type="caution">
    <text evidence="10">The sequence shown here is derived from an EMBL/GenBank/DDBJ whole genome shotgun (WGS) entry which is preliminary data.</text>
</comment>
<dbReference type="InterPro" id="IPR001828">
    <property type="entry name" value="ANF_lig-bd_rcpt"/>
</dbReference>
<evidence type="ECO:0000256" key="1">
    <source>
        <dbReference type="ARBA" id="ARBA00004479"/>
    </source>
</evidence>
<dbReference type="Proteomes" id="UP000051836">
    <property type="component" value="Unassembled WGS sequence"/>
</dbReference>
<organism evidence="10 11">
    <name type="scientific">Amazona aestiva</name>
    <name type="common">Blue-fronted Amazon parrot</name>
    <dbReference type="NCBI Taxonomy" id="12930"/>
    <lineage>
        <taxon>Eukaryota</taxon>
        <taxon>Metazoa</taxon>
        <taxon>Chordata</taxon>
        <taxon>Craniata</taxon>
        <taxon>Vertebrata</taxon>
        <taxon>Euteleostomi</taxon>
        <taxon>Archelosauria</taxon>
        <taxon>Archosauria</taxon>
        <taxon>Dinosauria</taxon>
        <taxon>Saurischia</taxon>
        <taxon>Theropoda</taxon>
        <taxon>Coelurosauria</taxon>
        <taxon>Aves</taxon>
        <taxon>Neognathae</taxon>
        <taxon>Neoaves</taxon>
        <taxon>Telluraves</taxon>
        <taxon>Australaves</taxon>
        <taxon>Psittaciformes</taxon>
        <taxon>Psittacidae</taxon>
        <taxon>Amazona</taxon>
    </lineage>
</organism>
<feature type="domain" description="Receptor ligand binding region" evidence="9">
    <location>
        <begin position="9"/>
        <end position="328"/>
    </location>
</feature>
<dbReference type="PANTHER" id="PTHR44755:SF1">
    <property type="entry name" value="ATRIAL NATRIURETIC PEPTIDE RECEPTOR 3"/>
    <property type="match status" value="1"/>
</dbReference>
<dbReference type="AlphaFoldDB" id="A0A0Q3M9E0"/>
<dbReference type="InterPro" id="IPR001170">
    <property type="entry name" value="ANPR/GUC"/>
</dbReference>
<evidence type="ECO:0000256" key="6">
    <source>
        <dbReference type="ARBA" id="ARBA00023170"/>
    </source>
</evidence>
<keyword evidence="2 8" id="KW-0812">Transmembrane</keyword>
<evidence type="ECO:0000256" key="2">
    <source>
        <dbReference type="ARBA" id="ARBA00022692"/>
    </source>
</evidence>
<evidence type="ECO:0000256" key="8">
    <source>
        <dbReference type="SAM" id="Phobius"/>
    </source>
</evidence>
<dbReference type="EMBL" id="LMAW01002596">
    <property type="protein sequence ID" value="KQK79317.1"/>
    <property type="molecule type" value="Genomic_DNA"/>
</dbReference>
<reference evidence="10 11" key="1">
    <citation type="submission" date="2015-10" db="EMBL/GenBank/DDBJ databases">
        <authorList>
            <person name="Gilbert D.G."/>
        </authorList>
    </citation>
    <scope>NUCLEOTIDE SEQUENCE [LARGE SCALE GENOMIC DNA]</scope>
    <source>
        <strain evidence="10">FVVF132</strain>
    </source>
</reference>
<evidence type="ECO:0000313" key="10">
    <source>
        <dbReference type="EMBL" id="KQK79317.1"/>
    </source>
</evidence>
<dbReference type="GO" id="GO:0017046">
    <property type="term" value="F:peptide hormone binding"/>
    <property type="evidence" value="ECO:0007669"/>
    <property type="project" value="TreeGrafter"/>
</dbReference>
<keyword evidence="3" id="KW-0732">Signal</keyword>
<dbReference type="InterPro" id="IPR028082">
    <property type="entry name" value="Peripla_BP_I"/>
</dbReference>
<evidence type="ECO:0000256" key="4">
    <source>
        <dbReference type="ARBA" id="ARBA00022989"/>
    </source>
</evidence>
<dbReference type="PROSITE" id="PS00458">
    <property type="entry name" value="ANF_RECEPTORS"/>
    <property type="match status" value="1"/>
</dbReference>
<protein>
    <submittedName>
        <fullName evidence="10">Atrial natriuretic peptide receptor 3</fullName>
    </submittedName>
</protein>
<dbReference type="GO" id="GO:0016020">
    <property type="term" value="C:membrane"/>
    <property type="evidence" value="ECO:0007669"/>
    <property type="project" value="UniProtKB-SubCell"/>
</dbReference>
<evidence type="ECO:0000256" key="7">
    <source>
        <dbReference type="ARBA" id="ARBA00023180"/>
    </source>
</evidence>
<keyword evidence="5 8" id="KW-0472">Membrane</keyword>
<sequence length="446" mass="50483">MVALQHRRPDLLLGPVCEYAAAPVARLAAHWDIPMLSAGALAAGFGAKGGEYSHLTRVAPAYAKMGEMLLALFRHHQWSRATLLYSDSNPERSCYFAMEGVHVVFQEEAFHMAVHSFDESSRHLDIDDVVRALQTGERVVIMCASGDTIRNIMLAAHRQGMTNGEYAFFNIELFNSSSYGNGSWRRGDKHDLEAKKAYSYLQTVTLLRTVKPEFEKFSLEVKSSVQKQGLHEDDYLRLSEYHFIYQHLKLLRNIEVEDKANMFVEGFHDAILLYALALQEVLKFGFSKKDGEKIVQQTRNRTYEGIAGQVSIDANGDRYGDFSVIGMTDPEAGTQEVIGDYYGKQGRFEIRPNVKYPWNHGRLRLDESRVSEHTNNTPCKSCGLGESAVTGIVVGALLGAGLLMAFYFFRKKYRITIERRTRQEDCNMGKHRQLREDSIRSHFSAA</sequence>
<dbReference type="GO" id="GO:0007165">
    <property type="term" value="P:signal transduction"/>
    <property type="evidence" value="ECO:0007669"/>
    <property type="project" value="TreeGrafter"/>
</dbReference>
<dbReference type="GO" id="GO:0016941">
    <property type="term" value="F:natriuretic peptide receptor activity"/>
    <property type="evidence" value="ECO:0007669"/>
    <property type="project" value="TreeGrafter"/>
</dbReference>
<keyword evidence="4 8" id="KW-1133">Transmembrane helix</keyword>
<evidence type="ECO:0000256" key="3">
    <source>
        <dbReference type="ARBA" id="ARBA00022729"/>
    </source>
</evidence>
<evidence type="ECO:0000259" key="9">
    <source>
        <dbReference type="Pfam" id="PF01094"/>
    </source>
</evidence>
<comment type="subcellular location">
    <subcellularLocation>
        <location evidence="1">Membrane</location>
        <topology evidence="1">Single-pass type I membrane protein</topology>
    </subcellularLocation>
</comment>
<dbReference type="Gene3D" id="3.40.50.2300">
    <property type="match status" value="1"/>
</dbReference>
<keyword evidence="11" id="KW-1185">Reference proteome</keyword>
<dbReference type="SUPFAM" id="SSF53822">
    <property type="entry name" value="Periplasmic binding protein-like I"/>
    <property type="match status" value="1"/>
</dbReference>
<proteinExistence type="predicted"/>
<gene>
    <name evidence="10" type="ORF">AAES_225789</name>
</gene>
<dbReference type="InterPro" id="IPR052612">
    <property type="entry name" value="ANP_Clearance_Receptor"/>
</dbReference>